<reference evidence="2" key="2">
    <citation type="submission" date="2024-08" db="UniProtKB">
        <authorList>
            <consortium name="EnsemblMetazoa"/>
        </authorList>
    </citation>
    <scope>IDENTIFICATION</scope>
</reference>
<keyword evidence="1" id="KW-0732">Signal</keyword>
<dbReference type="AlphaFoldDB" id="A0AAR5Q4U3"/>
<sequence length="206" mass="23583">MRGIYARKMNSVLGFILLMLLSGLYGEKILHRDKRYLVFPFQGTFKTVYSFAVPWKLGPKQEMGVGWNFQFQYALPNSTDVLTNYPPSISRETRDINDEVVLSDRKIFYDGVESMLDSRDINGRECLLRTICENQYYSHFDDESGLLGQILHVFLTPNSKEGPDPELDEIYSDAQKAGVFGADCSTAFPKCNMERSFFDTFAIFGQ</sequence>
<keyword evidence="3" id="KW-1185">Reference proteome</keyword>
<organism evidence="2 3">
    <name type="scientific">Dendroctonus ponderosae</name>
    <name type="common">Mountain pine beetle</name>
    <dbReference type="NCBI Taxonomy" id="77166"/>
    <lineage>
        <taxon>Eukaryota</taxon>
        <taxon>Metazoa</taxon>
        <taxon>Ecdysozoa</taxon>
        <taxon>Arthropoda</taxon>
        <taxon>Hexapoda</taxon>
        <taxon>Insecta</taxon>
        <taxon>Pterygota</taxon>
        <taxon>Neoptera</taxon>
        <taxon>Endopterygota</taxon>
        <taxon>Coleoptera</taxon>
        <taxon>Polyphaga</taxon>
        <taxon>Cucujiformia</taxon>
        <taxon>Curculionidae</taxon>
        <taxon>Scolytinae</taxon>
        <taxon>Dendroctonus</taxon>
    </lineage>
</organism>
<dbReference type="InterPro" id="IPR006631">
    <property type="entry name" value="DM4_12"/>
</dbReference>
<evidence type="ECO:0000313" key="2">
    <source>
        <dbReference type="EnsemblMetazoa" id="XP_019768232.1"/>
    </source>
</evidence>
<dbReference type="GeneID" id="109543127"/>
<name>A0AAR5Q4U3_DENPD</name>
<dbReference type="EnsemblMetazoa" id="XM_019912673.1">
    <property type="protein sequence ID" value="XP_019768232.1"/>
    <property type="gene ID" value="LOC109543127"/>
</dbReference>
<proteinExistence type="predicted"/>
<dbReference type="SMART" id="SM00718">
    <property type="entry name" value="DM4_12"/>
    <property type="match status" value="1"/>
</dbReference>
<feature type="signal peptide" evidence="1">
    <location>
        <begin position="1"/>
        <end position="26"/>
    </location>
</feature>
<feature type="chain" id="PRO_5043366867" evidence="1">
    <location>
        <begin position="27"/>
        <end position="206"/>
    </location>
</feature>
<dbReference type="PANTHER" id="PTHR21398:SF11">
    <property type="entry name" value="HDC15381-RELATED"/>
    <property type="match status" value="1"/>
</dbReference>
<dbReference type="KEGG" id="dpa:109543127"/>
<evidence type="ECO:0000256" key="1">
    <source>
        <dbReference type="SAM" id="SignalP"/>
    </source>
</evidence>
<protein>
    <submittedName>
        <fullName evidence="2">Uncharacterized protein</fullName>
    </submittedName>
</protein>
<accession>A0AAR5Q4U3</accession>
<reference evidence="3" key="1">
    <citation type="journal article" date="2013" name="Genome Biol.">
        <title>Draft genome of the mountain pine beetle, Dendroctonus ponderosae Hopkins, a major forest pest.</title>
        <authorList>
            <person name="Keeling C.I."/>
            <person name="Yuen M.M."/>
            <person name="Liao N.Y."/>
            <person name="Docking T.R."/>
            <person name="Chan S.K."/>
            <person name="Taylor G.A."/>
            <person name="Palmquist D.L."/>
            <person name="Jackman S.D."/>
            <person name="Nguyen A."/>
            <person name="Li M."/>
            <person name="Henderson H."/>
            <person name="Janes J.K."/>
            <person name="Zhao Y."/>
            <person name="Pandoh P."/>
            <person name="Moore R."/>
            <person name="Sperling F.A."/>
            <person name="Huber D.P."/>
            <person name="Birol I."/>
            <person name="Jones S.J."/>
            <person name="Bohlmann J."/>
        </authorList>
    </citation>
    <scope>NUCLEOTIDE SEQUENCE</scope>
</reference>
<dbReference type="RefSeq" id="XP_019768232.1">
    <property type="nucleotide sequence ID" value="XM_019912673.2"/>
</dbReference>
<evidence type="ECO:0000313" key="3">
    <source>
        <dbReference type="Proteomes" id="UP000019118"/>
    </source>
</evidence>
<dbReference type="Pfam" id="PF07841">
    <property type="entry name" value="DM4_12"/>
    <property type="match status" value="1"/>
</dbReference>
<dbReference type="PANTHER" id="PTHR21398">
    <property type="entry name" value="AGAP007094-PA"/>
    <property type="match status" value="1"/>
</dbReference>
<dbReference type="Proteomes" id="UP000019118">
    <property type="component" value="Unassembled WGS sequence"/>
</dbReference>